<dbReference type="Pfam" id="PF13837">
    <property type="entry name" value="Myb_DNA-bind_4"/>
    <property type="match status" value="1"/>
</dbReference>
<proteinExistence type="predicted"/>
<dbReference type="Gene3D" id="1.10.10.60">
    <property type="entry name" value="Homeodomain-like"/>
    <property type="match status" value="1"/>
</dbReference>
<dbReference type="InterPro" id="IPR044822">
    <property type="entry name" value="Myb_DNA-bind_4"/>
</dbReference>
<evidence type="ECO:0000313" key="2">
    <source>
        <dbReference type="EMBL" id="KYN02139.1"/>
    </source>
</evidence>
<protein>
    <submittedName>
        <fullName evidence="2">Trihelix transcription factor GT-4</fullName>
    </submittedName>
</protein>
<keyword evidence="3" id="KW-1185">Reference proteome</keyword>
<evidence type="ECO:0000313" key="3">
    <source>
        <dbReference type="Proteomes" id="UP000078542"/>
    </source>
</evidence>
<dbReference type="PANTHER" id="PTHR47595:SF1">
    <property type="entry name" value="MYB_SANT-LIKE DNA-BINDING DOMAIN-CONTAINING PROTEIN"/>
    <property type="match status" value="1"/>
</dbReference>
<accession>A0A151II14</accession>
<reference evidence="2 3" key="1">
    <citation type="submission" date="2016-03" db="EMBL/GenBank/DDBJ databases">
        <title>Cyphomyrmex costatus WGS genome.</title>
        <authorList>
            <person name="Nygaard S."/>
            <person name="Hu H."/>
            <person name="Boomsma J."/>
            <person name="Zhang G."/>
        </authorList>
    </citation>
    <scope>NUCLEOTIDE SEQUENCE [LARGE SCALE GENOMIC DNA]</scope>
    <source>
        <strain evidence="2">MS0001</strain>
        <tissue evidence="2">Whole body</tissue>
    </source>
</reference>
<evidence type="ECO:0000259" key="1">
    <source>
        <dbReference type="Pfam" id="PF13837"/>
    </source>
</evidence>
<feature type="domain" description="Myb/SANT-like DNA-binding" evidence="1">
    <location>
        <begin position="1"/>
        <end position="82"/>
    </location>
</feature>
<gene>
    <name evidence="2" type="ORF">ALC62_07052</name>
</gene>
<name>A0A151II14_9HYME</name>
<organism evidence="2 3">
    <name type="scientific">Cyphomyrmex costatus</name>
    <dbReference type="NCBI Taxonomy" id="456900"/>
    <lineage>
        <taxon>Eukaryota</taxon>
        <taxon>Metazoa</taxon>
        <taxon>Ecdysozoa</taxon>
        <taxon>Arthropoda</taxon>
        <taxon>Hexapoda</taxon>
        <taxon>Insecta</taxon>
        <taxon>Pterygota</taxon>
        <taxon>Neoptera</taxon>
        <taxon>Endopterygota</taxon>
        <taxon>Hymenoptera</taxon>
        <taxon>Apocrita</taxon>
        <taxon>Aculeata</taxon>
        <taxon>Formicoidea</taxon>
        <taxon>Formicidae</taxon>
        <taxon>Myrmicinae</taxon>
        <taxon>Cyphomyrmex</taxon>
    </lineage>
</organism>
<dbReference type="EMBL" id="KQ977521">
    <property type="protein sequence ID" value="KYN02139.1"/>
    <property type="molecule type" value="Genomic_DNA"/>
</dbReference>
<dbReference type="Proteomes" id="UP000078542">
    <property type="component" value="Unassembled WGS sequence"/>
</dbReference>
<sequence length="83" mass="9839">WSRAETLLLIDIYKEHIAMFDNPKVSSKQCWSTLSKKMKEAGYQISDTKCATKFQSLKRSYKSVIDHNKQSGNNRQKWEYYEV</sequence>
<feature type="non-terminal residue" evidence="2">
    <location>
        <position position="1"/>
    </location>
</feature>
<dbReference type="PANTHER" id="PTHR47595">
    <property type="entry name" value="HEAT SHOCK 70 KDA PROTEIN 14"/>
    <property type="match status" value="1"/>
</dbReference>
<dbReference type="AlphaFoldDB" id="A0A151II14"/>